<dbReference type="Gene3D" id="3.30.420.380">
    <property type="match status" value="1"/>
</dbReference>
<dbReference type="Proteomes" id="UP000280405">
    <property type="component" value="Unassembled WGS sequence"/>
</dbReference>
<dbReference type="OrthoDB" id="6660461at2"/>
<dbReference type="SUPFAM" id="SSF53067">
    <property type="entry name" value="Actin-like ATPase domain"/>
    <property type="match status" value="1"/>
</dbReference>
<evidence type="ECO:0000256" key="8">
    <source>
        <dbReference type="ARBA" id="ARBA00022989"/>
    </source>
</evidence>
<dbReference type="PIRSF" id="PIRSF015761">
    <property type="entry name" value="Protein_L"/>
    <property type="match status" value="1"/>
</dbReference>
<evidence type="ECO:0000256" key="2">
    <source>
        <dbReference type="ARBA" id="ARBA00005318"/>
    </source>
</evidence>
<evidence type="ECO:0000256" key="10">
    <source>
        <dbReference type="PIRNR" id="PIRNR015761"/>
    </source>
</evidence>
<dbReference type="GO" id="GO:0015627">
    <property type="term" value="C:type II protein secretion system complex"/>
    <property type="evidence" value="ECO:0007669"/>
    <property type="project" value="InterPro"/>
</dbReference>
<dbReference type="RefSeq" id="WP_120383838.1">
    <property type="nucleotide sequence ID" value="NZ_RAXT01000012.1"/>
</dbReference>
<evidence type="ECO:0000256" key="3">
    <source>
        <dbReference type="ARBA" id="ARBA00022448"/>
    </source>
</evidence>
<evidence type="ECO:0000313" key="13">
    <source>
        <dbReference type="EMBL" id="RKG38295.1"/>
    </source>
</evidence>
<dbReference type="InterPro" id="IPR007812">
    <property type="entry name" value="T2SS_protein-GspL"/>
</dbReference>
<evidence type="ECO:0000259" key="12">
    <source>
        <dbReference type="Pfam" id="PF12693"/>
    </source>
</evidence>
<comment type="similarity">
    <text evidence="2 10">Belongs to the GSP L family.</text>
</comment>
<dbReference type="NCBIfam" id="TIGR01709">
    <property type="entry name" value="typeII_sec_gspL"/>
    <property type="match status" value="1"/>
</dbReference>
<dbReference type="Pfam" id="PF05134">
    <property type="entry name" value="T2SSL"/>
    <property type="match status" value="1"/>
</dbReference>
<dbReference type="InterPro" id="IPR043129">
    <property type="entry name" value="ATPase_NBD"/>
</dbReference>
<dbReference type="InterPro" id="IPR025691">
    <property type="entry name" value="GspL_pp_dom"/>
</dbReference>
<keyword evidence="9" id="KW-0472">Membrane</keyword>
<proteinExistence type="inferred from homology"/>
<reference evidence="13 14" key="1">
    <citation type="submission" date="2018-09" db="EMBL/GenBank/DDBJ databases">
        <title>The draft genome of Acinetobacter spp. strains.</title>
        <authorList>
            <person name="Qin J."/>
            <person name="Feng Y."/>
            <person name="Zong Z."/>
        </authorList>
    </citation>
    <scope>NUCLEOTIDE SEQUENCE [LARGE SCALE GENOMIC DNA]</scope>
    <source>
        <strain evidence="13 14">WCHAc060115</strain>
    </source>
</reference>
<accession>A0A3A8EUJ4</accession>
<keyword evidence="5" id="KW-0997">Cell inner membrane</keyword>
<evidence type="ECO:0000256" key="9">
    <source>
        <dbReference type="ARBA" id="ARBA00023136"/>
    </source>
</evidence>
<sequence length="380" mass="43439">MLYLWMPEANGVWQWSRGDDWTKSSSLEQLIQDIKLYQGEEAVVFFPSREVQILQQKFNKTQYKQLGVDGLKYLLEEYVIVPIDQMKVFSHFQQPDQVSVLGINQYTVTTMQHSLSLIPVKIVSLLPDFLILPIPEHGQSILANINGQLLVRENEFLGNSIDDFGLYLDFADQNKIYKYSELTNEQAMSLFAVATTDRREAFNYQFVEIKKPKQHPYNVLPKAKQESAGVSRYWQACAIVLIALIVTQLSYDALRWFKLKKLADQTALIAVDQYKKWFPNEQRITEESVERQFKNKLALSQAANTQALQLLSRVGPILMQHQIIANRVNYDNAILSMDLLAKSSDALQVLVKQLNEQGFKAELGSVQTQGSSVVGLVKIQ</sequence>
<keyword evidence="6" id="KW-0812">Transmembrane</keyword>
<dbReference type="EMBL" id="RAXT01000012">
    <property type="protein sequence ID" value="RKG38295.1"/>
    <property type="molecule type" value="Genomic_DNA"/>
</dbReference>
<comment type="function">
    <text evidence="10">Inner membrane component of the type II secretion system required for the energy-dependent secretion of extracellular factors such as proteases and toxins from the periplasm.</text>
</comment>
<feature type="domain" description="GspL periplasmic" evidence="12">
    <location>
        <begin position="233"/>
        <end position="378"/>
    </location>
</feature>
<comment type="caution">
    <text evidence="13">The sequence shown here is derived from an EMBL/GenBank/DDBJ whole genome shotgun (WGS) entry which is preliminary data.</text>
</comment>
<dbReference type="GO" id="GO:0015628">
    <property type="term" value="P:protein secretion by the type II secretion system"/>
    <property type="evidence" value="ECO:0007669"/>
    <property type="project" value="InterPro"/>
</dbReference>
<protein>
    <recommendedName>
        <fullName evidence="10">Type II secretion system protein L</fullName>
        <shortName evidence="10">T2SS protein L</shortName>
    </recommendedName>
</protein>
<organism evidence="13 14">
    <name type="scientific">Acinetobacter rongchengensis</name>
    <dbReference type="NCBI Taxonomy" id="2419601"/>
    <lineage>
        <taxon>Bacteria</taxon>
        <taxon>Pseudomonadati</taxon>
        <taxon>Pseudomonadota</taxon>
        <taxon>Gammaproteobacteria</taxon>
        <taxon>Moraxellales</taxon>
        <taxon>Moraxellaceae</taxon>
        <taxon>Acinetobacter</taxon>
    </lineage>
</organism>
<gene>
    <name evidence="13" type="ORF">D7V20_08315</name>
</gene>
<evidence type="ECO:0000256" key="6">
    <source>
        <dbReference type="ARBA" id="ARBA00022692"/>
    </source>
</evidence>
<evidence type="ECO:0000256" key="7">
    <source>
        <dbReference type="ARBA" id="ARBA00022927"/>
    </source>
</evidence>
<dbReference type="AlphaFoldDB" id="A0A3A8EUJ4"/>
<keyword evidence="14" id="KW-1185">Reference proteome</keyword>
<dbReference type="GO" id="GO:0009276">
    <property type="term" value="C:Gram-negative-bacterium-type cell wall"/>
    <property type="evidence" value="ECO:0007669"/>
    <property type="project" value="InterPro"/>
</dbReference>
<keyword evidence="7 10" id="KW-0653">Protein transport</keyword>
<keyword evidence="4" id="KW-1003">Cell membrane</keyword>
<dbReference type="InterPro" id="IPR024230">
    <property type="entry name" value="GspL_cyto_dom"/>
</dbReference>
<keyword evidence="3 10" id="KW-0813">Transport</keyword>
<evidence type="ECO:0000259" key="11">
    <source>
        <dbReference type="Pfam" id="PF05134"/>
    </source>
</evidence>
<name>A0A3A8EUJ4_9GAMM</name>
<evidence type="ECO:0000256" key="1">
    <source>
        <dbReference type="ARBA" id="ARBA00004377"/>
    </source>
</evidence>
<dbReference type="GO" id="GO:0005886">
    <property type="term" value="C:plasma membrane"/>
    <property type="evidence" value="ECO:0007669"/>
    <property type="project" value="UniProtKB-SubCell"/>
</dbReference>
<dbReference type="Pfam" id="PF12693">
    <property type="entry name" value="GspL_C"/>
    <property type="match status" value="1"/>
</dbReference>
<feature type="domain" description="GspL cytoplasmic actin-ATPase-like" evidence="11">
    <location>
        <begin position="24"/>
        <end position="187"/>
    </location>
</feature>
<evidence type="ECO:0000313" key="14">
    <source>
        <dbReference type="Proteomes" id="UP000280405"/>
    </source>
</evidence>
<dbReference type="Gene3D" id="3.30.1360.100">
    <property type="entry name" value="General secretion pathway protein M, EpsM"/>
    <property type="match status" value="1"/>
</dbReference>
<evidence type="ECO:0000256" key="5">
    <source>
        <dbReference type="ARBA" id="ARBA00022519"/>
    </source>
</evidence>
<comment type="subcellular location">
    <subcellularLocation>
        <location evidence="1">Cell inner membrane</location>
        <topology evidence="1">Single-pass membrane protein</topology>
    </subcellularLocation>
</comment>
<evidence type="ECO:0000256" key="4">
    <source>
        <dbReference type="ARBA" id="ARBA00022475"/>
    </source>
</evidence>
<keyword evidence="8" id="KW-1133">Transmembrane helix</keyword>